<protein>
    <submittedName>
        <fullName evidence="1">Uncharacterized protein</fullName>
    </submittedName>
</protein>
<organism evidence="1 2">
    <name type="scientific">Chryseobacterium rhizoplanae</name>
    <dbReference type="NCBI Taxonomy" id="1609531"/>
    <lineage>
        <taxon>Bacteria</taxon>
        <taxon>Pseudomonadati</taxon>
        <taxon>Bacteroidota</taxon>
        <taxon>Flavobacteriia</taxon>
        <taxon>Flavobacteriales</taxon>
        <taxon>Weeksellaceae</taxon>
        <taxon>Chryseobacterium group</taxon>
        <taxon>Chryseobacterium</taxon>
    </lineage>
</organism>
<accession>A0A521D5P2</accession>
<reference evidence="1 2" key="1">
    <citation type="submission" date="2017-05" db="EMBL/GenBank/DDBJ databases">
        <authorList>
            <person name="Varghese N."/>
            <person name="Submissions S."/>
        </authorList>
    </citation>
    <scope>NUCLEOTIDE SEQUENCE [LARGE SCALE GENOMIC DNA]</scope>
    <source>
        <strain evidence="1 2">DSM 29371</strain>
    </source>
</reference>
<dbReference type="AlphaFoldDB" id="A0A521D5P2"/>
<sequence length="68" mass="7705">MIIPLNMNISNNLLFIFFHYTSCFICNAKIPGMVNDNEGDVLNSSYTYGYSQDEDGPIYVRSDNIFPG</sequence>
<keyword evidence="2" id="KW-1185">Reference proteome</keyword>
<dbReference type="EMBL" id="FXTC01000004">
    <property type="protein sequence ID" value="SMO66932.1"/>
    <property type="molecule type" value="Genomic_DNA"/>
</dbReference>
<name>A0A521D5P2_9FLAO</name>
<evidence type="ECO:0000313" key="1">
    <source>
        <dbReference type="EMBL" id="SMO66932.1"/>
    </source>
</evidence>
<dbReference type="Proteomes" id="UP000316916">
    <property type="component" value="Unassembled WGS sequence"/>
</dbReference>
<proteinExistence type="predicted"/>
<gene>
    <name evidence="1" type="ORF">SAMN06265171_104247</name>
</gene>
<evidence type="ECO:0000313" key="2">
    <source>
        <dbReference type="Proteomes" id="UP000316916"/>
    </source>
</evidence>